<accession>A0A8T1V5W4</accession>
<dbReference type="Pfam" id="PF24784">
    <property type="entry name" value="Temptin_C"/>
    <property type="match status" value="1"/>
</dbReference>
<feature type="domain" description="Temptin Cys/Cys disulfide" evidence="2">
    <location>
        <begin position="22"/>
        <end position="100"/>
    </location>
</feature>
<dbReference type="InterPro" id="IPR057626">
    <property type="entry name" value="S-S_Temptin"/>
</dbReference>
<dbReference type="Proteomes" id="UP000694044">
    <property type="component" value="Unassembled WGS sequence"/>
</dbReference>
<dbReference type="PANTHER" id="PTHR34737">
    <property type="entry name" value="EF-HAND DOMAIN-CONTAINING PROTEIN"/>
    <property type="match status" value="1"/>
</dbReference>
<dbReference type="PANTHER" id="PTHR34737:SF2">
    <property type="entry name" value="EF-HAND DOMAIN-CONTAINING PROTEIN"/>
    <property type="match status" value="1"/>
</dbReference>
<evidence type="ECO:0000313" key="3">
    <source>
        <dbReference type="EMBL" id="KAG7375499.1"/>
    </source>
</evidence>
<feature type="region of interest" description="Disordered" evidence="1">
    <location>
        <begin position="133"/>
        <end position="165"/>
    </location>
</feature>
<proteinExistence type="predicted"/>
<dbReference type="InterPro" id="IPR055313">
    <property type="entry name" value="Temptin-like"/>
</dbReference>
<comment type="caution">
    <text evidence="3">The sequence shown here is derived from an EMBL/GenBank/DDBJ whole genome shotgun (WGS) entry which is preliminary data.</text>
</comment>
<dbReference type="OrthoDB" id="127805at2759"/>
<organism evidence="3 4">
    <name type="scientific">Phytophthora pseudosyringae</name>
    <dbReference type="NCBI Taxonomy" id="221518"/>
    <lineage>
        <taxon>Eukaryota</taxon>
        <taxon>Sar</taxon>
        <taxon>Stramenopiles</taxon>
        <taxon>Oomycota</taxon>
        <taxon>Peronosporomycetes</taxon>
        <taxon>Peronosporales</taxon>
        <taxon>Peronosporaceae</taxon>
        <taxon>Phytophthora</taxon>
    </lineage>
</organism>
<reference evidence="3" key="1">
    <citation type="submission" date="2021-02" db="EMBL/GenBank/DDBJ databases">
        <authorList>
            <person name="Palmer J.M."/>
        </authorList>
    </citation>
    <scope>NUCLEOTIDE SEQUENCE</scope>
    <source>
        <strain evidence="3">SCRP734</strain>
    </source>
</reference>
<keyword evidence="4" id="KW-1185">Reference proteome</keyword>
<evidence type="ECO:0000259" key="2">
    <source>
        <dbReference type="Pfam" id="PF24784"/>
    </source>
</evidence>
<gene>
    <name evidence="3" type="ORF">PHYPSEUDO_000986</name>
</gene>
<dbReference type="AlphaFoldDB" id="A0A8T1V5W4"/>
<evidence type="ECO:0000256" key="1">
    <source>
        <dbReference type="SAM" id="MobiDB-lite"/>
    </source>
</evidence>
<dbReference type="EMBL" id="JAGDFM010001127">
    <property type="protein sequence ID" value="KAG7375499.1"/>
    <property type="molecule type" value="Genomic_DNA"/>
</dbReference>
<protein>
    <recommendedName>
        <fullName evidence="2">Temptin Cys/Cys disulfide domain-containing protein</fullName>
    </recommendedName>
</protein>
<evidence type="ECO:0000313" key="4">
    <source>
        <dbReference type="Proteomes" id="UP000694044"/>
    </source>
</evidence>
<name>A0A8T1V5W4_9STRA</name>
<sequence>MKSFVAYSTATLGLAAIADIASATKAYLDYVPNGSLFSQEIGHSDNDSSQYPDFATAFEAVGLSWTAAFCADIFPDSAMTNGAAFGDPCCTWSQGDTPDFTVTPFTTDPTSAMVCATSSSTTSSATTSTVASTSASTASSATPDTSTVTASPATTNTSTETTASSTDLRRRWLPCKASCLSRLGVCPHVATSANQSLVILSSMIEVIWNPPNILLCRARRARLALPADRGEQTCQQPSPTSLTFFVQFSSYPLHIRGRSSSAAPIEPYLDLE</sequence>